<proteinExistence type="predicted"/>
<evidence type="ECO:0000313" key="1">
    <source>
        <dbReference type="EMBL" id="ETM56192.1"/>
    </source>
</evidence>
<sequence length="33" mass="3539">GQFHKCYKMSYSSFMALAEKARAVSAGGRTAIA</sequence>
<feature type="non-terminal residue" evidence="1">
    <location>
        <position position="1"/>
    </location>
</feature>
<protein>
    <submittedName>
        <fullName evidence="1">Uncharacterized protein</fullName>
    </submittedName>
</protein>
<reference evidence="1" key="1">
    <citation type="submission" date="2013-11" db="EMBL/GenBank/DDBJ databases">
        <title>The Genome Sequence of Phytophthora parasitica IAC_01/95.</title>
        <authorList>
            <consortium name="The Broad Institute Genomics Platform"/>
            <person name="Russ C."/>
            <person name="Tyler B."/>
            <person name="Panabieres F."/>
            <person name="Shan W."/>
            <person name="Tripathy S."/>
            <person name="Grunwald N."/>
            <person name="Machado M."/>
            <person name="Johnson C.S."/>
            <person name="Arredondo F."/>
            <person name="Hong C."/>
            <person name="Coffey M."/>
            <person name="Young S.K."/>
            <person name="Zeng Q."/>
            <person name="Gargeya S."/>
            <person name="Fitzgerald M."/>
            <person name="Abouelleil A."/>
            <person name="Alvarado L."/>
            <person name="Chapman S.B."/>
            <person name="Gainer-Dewar J."/>
            <person name="Goldberg J."/>
            <person name="Griggs A."/>
            <person name="Gujja S."/>
            <person name="Hansen M."/>
            <person name="Howarth C."/>
            <person name="Imamovic A."/>
            <person name="Ireland A."/>
            <person name="Larimer J."/>
            <person name="McCowan C."/>
            <person name="Murphy C."/>
            <person name="Pearson M."/>
            <person name="Poon T.W."/>
            <person name="Priest M."/>
            <person name="Roberts A."/>
            <person name="Saif S."/>
            <person name="Shea T."/>
            <person name="Sykes S."/>
            <person name="Wortman J."/>
            <person name="Nusbaum C."/>
            <person name="Birren B."/>
        </authorList>
    </citation>
    <scope>NUCLEOTIDE SEQUENCE [LARGE SCALE GENOMIC DNA]</scope>
    <source>
        <strain evidence="1">IAC_01/95</strain>
    </source>
</reference>
<organism evidence="1">
    <name type="scientific">Phytophthora nicotianae</name>
    <name type="common">Potato buckeye rot agent</name>
    <name type="synonym">Phytophthora parasitica</name>
    <dbReference type="NCBI Taxonomy" id="4792"/>
    <lineage>
        <taxon>Eukaryota</taxon>
        <taxon>Sar</taxon>
        <taxon>Stramenopiles</taxon>
        <taxon>Oomycota</taxon>
        <taxon>Peronosporomycetes</taxon>
        <taxon>Peronosporales</taxon>
        <taxon>Peronosporaceae</taxon>
        <taxon>Phytophthora</taxon>
    </lineage>
</organism>
<accession>W2P5D9</accession>
<dbReference type="Proteomes" id="UP000054532">
    <property type="component" value="Unassembled WGS sequence"/>
</dbReference>
<dbReference type="EMBL" id="KI690558">
    <property type="protein sequence ID" value="ETM56192.1"/>
    <property type="molecule type" value="Genomic_DNA"/>
</dbReference>
<dbReference type="AlphaFoldDB" id="W2P5D9"/>
<name>W2P5D9_PHYNI</name>
<gene>
    <name evidence="1" type="ORF">L914_00786</name>
</gene>